<keyword evidence="4" id="KW-1185">Reference proteome</keyword>
<dbReference type="AlphaFoldDB" id="A0AAJ0DF75"/>
<keyword evidence="2" id="KW-0472">Membrane</keyword>
<feature type="transmembrane region" description="Helical" evidence="2">
    <location>
        <begin position="21"/>
        <end position="40"/>
    </location>
</feature>
<sequence length="659" mass="73594">MEENTGRKRLLRSTGQHAIMQLVGVALCTAILLLFAALSFSRITLPKYTAKYAQKDTQQVVNLTITVVATIIGILLSHCRRLTNEAETKSELRNAELTIPRLHVHVEAAGGSHAAMGIPALHNKEVWRLVTFYLFAMIIFGFINSVLSVIFVIESVTSDKGFQTPAYIPIGIDVPLDHDPCSRFLTAPGCSYSLGMTALSSLLVTYTPFVVGGVTFEPPNGTMGLPYYAMQHFTDEVQSSQFEEERRQYCLPVLDPDVIHCSEEPYDEELGRTNSNLVQYTPLDVVKAVNNVTTQTNQETYEIAIPVNASSDNLKYRTGDQGQGTMLVRMYPYLPSTNTTVITAVDSTGPGVDQVYCGGYASLLYYLMYGKCPDPSLKSGTGPYHFVAKCQFESIKYRDNYRSSWRKVEFTLKKGISRANVTEERCPNPRGNWTSGFDDLYFDLEGAADVMSSTDGYCKLFNINEDASHGTNIFQGMSRLDAIVNKMLHITSTSWTQESYPFAMQNQSVYDQPIMMTTFPHLYVIRIDWTPTTYVGLVLSILITLNMYLLAGRWTRATCRFGWHAPTWNLLRPVDLMAYSLAAYQDLIYDLNTTEHRRMAMDGTTRTVLHETPIWEGTQNLIGLVKSQVSANTTAVSSPISPVGEKPPSQEDTRVVVTV</sequence>
<evidence type="ECO:0000313" key="4">
    <source>
        <dbReference type="Proteomes" id="UP001271007"/>
    </source>
</evidence>
<evidence type="ECO:0000313" key="3">
    <source>
        <dbReference type="EMBL" id="KAK3052932.1"/>
    </source>
</evidence>
<protein>
    <submittedName>
        <fullName evidence="3">Uncharacterized protein</fullName>
    </submittedName>
</protein>
<feature type="transmembrane region" description="Helical" evidence="2">
    <location>
        <begin position="60"/>
        <end position="79"/>
    </location>
</feature>
<evidence type="ECO:0000256" key="1">
    <source>
        <dbReference type="SAM" id="MobiDB-lite"/>
    </source>
</evidence>
<keyword evidence="2" id="KW-0812">Transmembrane</keyword>
<organism evidence="3 4">
    <name type="scientific">Extremus antarcticus</name>
    <dbReference type="NCBI Taxonomy" id="702011"/>
    <lineage>
        <taxon>Eukaryota</taxon>
        <taxon>Fungi</taxon>
        <taxon>Dikarya</taxon>
        <taxon>Ascomycota</taxon>
        <taxon>Pezizomycotina</taxon>
        <taxon>Dothideomycetes</taxon>
        <taxon>Dothideomycetidae</taxon>
        <taxon>Mycosphaerellales</taxon>
        <taxon>Extremaceae</taxon>
        <taxon>Extremus</taxon>
    </lineage>
</organism>
<gene>
    <name evidence="3" type="ORF">LTR09_005996</name>
</gene>
<feature type="transmembrane region" description="Helical" evidence="2">
    <location>
        <begin position="132"/>
        <end position="153"/>
    </location>
</feature>
<comment type="caution">
    <text evidence="3">The sequence shown here is derived from an EMBL/GenBank/DDBJ whole genome shotgun (WGS) entry which is preliminary data.</text>
</comment>
<dbReference type="Proteomes" id="UP001271007">
    <property type="component" value="Unassembled WGS sequence"/>
</dbReference>
<name>A0AAJ0DF75_9PEZI</name>
<evidence type="ECO:0000256" key="2">
    <source>
        <dbReference type="SAM" id="Phobius"/>
    </source>
</evidence>
<dbReference type="EMBL" id="JAWDJX010000018">
    <property type="protein sequence ID" value="KAK3052932.1"/>
    <property type="molecule type" value="Genomic_DNA"/>
</dbReference>
<keyword evidence="2" id="KW-1133">Transmembrane helix</keyword>
<feature type="transmembrane region" description="Helical" evidence="2">
    <location>
        <begin position="534"/>
        <end position="551"/>
    </location>
</feature>
<feature type="compositionally biased region" description="Basic and acidic residues" evidence="1">
    <location>
        <begin position="648"/>
        <end position="659"/>
    </location>
</feature>
<reference evidence="3" key="1">
    <citation type="submission" date="2023-04" db="EMBL/GenBank/DDBJ databases">
        <title>Black Yeasts Isolated from many extreme environments.</title>
        <authorList>
            <person name="Coleine C."/>
            <person name="Stajich J.E."/>
            <person name="Selbmann L."/>
        </authorList>
    </citation>
    <scope>NUCLEOTIDE SEQUENCE</scope>
    <source>
        <strain evidence="3">CCFEE 5312</strain>
    </source>
</reference>
<proteinExistence type="predicted"/>
<feature type="region of interest" description="Disordered" evidence="1">
    <location>
        <begin position="636"/>
        <end position="659"/>
    </location>
</feature>
<accession>A0AAJ0DF75</accession>